<feature type="compositionally biased region" description="Low complexity" evidence="1">
    <location>
        <begin position="534"/>
        <end position="543"/>
    </location>
</feature>
<feature type="compositionally biased region" description="Low complexity" evidence="1">
    <location>
        <begin position="133"/>
        <end position="162"/>
    </location>
</feature>
<keyword evidence="3" id="KW-1185">Reference proteome</keyword>
<protein>
    <recommendedName>
        <fullName evidence="4">Chemotaxis protein CheA</fullName>
    </recommendedName>
</protein>
<feature type="region of interest" description="Disordered" evidence="1">
    <location>
        <begin position="194"/>
        <end position="230"/>
    </location>
</feature>
<evidence type="ECO:0000256" key="1">
    <source>
        <dbReference type="SAM" id="MobiDB-lite"/>
    </source>
</evidence>
<organism evidence="2 3">
    <name type="scientific">Phaeobacter porticola</name>
    <dbReference type="NCBI Taxonomy" id="1844006"/>
    <lineage>
        <taxon>Bacteria</taxon>
        <taxon>Pseudomonadati</taxon>
        <taxon>Pseudomonadota</taxon>
        <taxon>Alphaproteobacteria</taxon>
        <taxon>Rhodobacterales</taxon>
        <taxon>Roseobacteraceae</taxon>
        <taxon>Phaeobacter</taxon>
    </lineage>
</organism>
<evidence type="ECO:0000313" key="2">
    <source>
        <dbReference type="EMBL" id="APG47645.1"/>
    </source>
</evidence>
<dbReference type="AlphaFoldDB" id="A0A1L3I6D2"/>
<feature type="compositionally biased region" description="Polar residues" evidence="1">
    <location>
        <begin position="422"/>
        <end position="449"/>
    </location>
</feature>
<dbReference type="KEGG" id="php:PhaeoP97_02251"/>
<feature type="compositionally biased region" description="Basic residues" evidence="1">
    <location>
        <begin position="395"/>
        <end position="405"/>
    </location>
</feature>
<feature type="compositionally biased region" description="Acidic residues" evidence="1">
    <location>
        <begin position="490"/>
        <end position="502"/>
    </location>
</feature>
<evidence type="ECO:0000313" key="3">
    <source>
        <dbReference type="Proteomes" id="UP000183859"/>
    </source>
</evidence>
<evidence type="ECO:0008006" key="4">
    <source>
        <dbReference type="Google" id="ProtNLM"/>
    </source>
</evidence>
<feature type="region of interest" description="Disordered" evidence="1">
    <location>
        <begin position="276"/>
        <end position="296"/>
    </location>
</feature>
<dbReference type="Proteomes" id="UP000183859">
    <property type="component" value="Chromosome"/>
</dbReference>
<accession>A0A1L3I6D2</accession>
<feature type="compositionally biased region" description="Polar residues" evidence="1">
    <location>
        <begin position="107"/>
        <end position="118"/>
    </location>
</feature>
<gene>
    <name evidence="2" type="ORF">PhaeoP97_02251</name>
</gene>
<feature type="region of interest" description="Disordered" evidence="1">
    <location>
        <begin position="329"/>
        <end position="471"/>
    </location>
</feature>
<feature type="region of interest" description="Disordered" evidence="1">
    <location>
        <begin position="488"/>
        <end position="647"/>
    </location>
</feature>
<dbReference type="EMBL" id="CP016364">
    <property type="protein sequence ID" value="APG47645.1"/>
    <property type="molecule type" value="Genomic_DNA"/>
</dbReference>
<name>A0A1L3I6D2_9RHOB</name>
<reference evidence="3" key="1">
    <citation type="submission" date="2016-07" db="EMBL/GenBank/DDBJ databases">
        <title>Phaeobacter portensis sp. nov., a tropodithietic acid producing bacterium isolated from a German harbor.</title>
        <authorList>
            <person name="Freese H.M."/>
            <person name="Bunk B."/>
            <person name="Breider S."/>
            <person name="Brinkhoff T."/>
        </authorList>
    </citation>
    <scope>NUCLEOTIDE SEQUENCE [LARGE SCALE GENOMIC DNA]</scope>
    <source>
        <strain evidence="3">P97</strain>
    </source>
</reference>
<feature type="compositionally biased region" description="Low complexity" evidence="1">
    <location>
        <begin position="194"/>
        <end position="209"/>
    </location>
</feature>
<sequence>MTPYAISVHGNDFGEDTYPMVQNNKVLTVSYGTFSCTLEGFDDSFGTMKAIAEYFRDLASDDRYFGAEPPQPDAEMLARIAQREVARQVEARTSADGIHLRAATLSAPDSTPETVQPRQPTPGTPERHRATGALSSPEAAAPVSAAEPTETVAPAAEPAQSPAPKPLAQVALQPIRQSAPAAIKAPKHFVVPAPGTAPDTTETTTQPIAKPTETTPPVAEVAAQRDEKSATAESIAAKLRRIRAVVAQTPTDEFNEDQHAEQVREDAVKEITNALSADHDAVGVDQQDLDEDQRDSDEAIADALNRLDLGGSAPAPVPNVPEGAVEFFADSAAPKTKEDALDDQPDQDETADRLTEVAADDDSSQLAPQSDDAQSDDPVQDTAAALPKDEDPQPRKRGRVLRVKRREFDAAMAKGNLEEVSDTAQGATKASTTEEATPQQDVTKDSPLTETAPRQPAVKSSLSPDDEAELLAELAAVEADLLGTDHYDEMADDFDDDDDLQLDAETAPAAAALHAPVQTPAPASQATKPISTPAEAAASVAPQARDKRGATSTADSDIARLMAATDERLDDPENTTSRETYSQLRAVMAAASAERSAGGALENNDDAQVYRDDLASVVRPRRPEARAASAEGADQRPAKPASRPAPLKLVQEQRIDDADTGSATPVRPRRVSAAILAEDTPRDADGEGGFTAYVEKTGAVELSELLEAAAAYMSFVERRDHFSRPQLMNKVRGVDGAEFNREDGLRSFGQLLREGKIERADNGRFTASGQIGFQPGNRAAG</sequence>
<feature type="compositionally biased region" description="Low complexity" evidence="1">
    <location>
        <begin position="584"/>
        <end position="602"/>
    </location>
</feature>
<feature type="compositionally biased region" description="Acidic residues" evidence="1">
    <location>
        <begin position="340"/>
        <end position="349"/>
    </location>
</feature>
<feature type="compositionally biased region" description="Acidic residues" evidence="1">
    <location>
        <begin position="287"/>
        <end position="296"/>
    </location>
</feature>
<feature type="compositionally biased region" description="Low complexity" evidence="1">
    <location>
        <begin position="503"/>
        <end position="521"/>
    </location>
</feature>
<feature type="compositionally biased region" description="Polar residues" evidence="1">
    <location>
        <begin position="574"/>
        <end position="583"/>
    </location>
</feature>
<feature type="region of interest" description="Disordered" evidence="1">
    <location>
        <begin position="90"/>
        <end position="165"/>
    </location>
</feature>
<proteinExistence type="predicted"/>
<dbReference type="STRING" id="1844006.PhaeoP97_02251"/>